<dbReference type="InterPro" id="IPR055170">
    <property type="entry name" value="GFO_IDH_MocA-like_dom"/>
</dbReference>
<dbReference type="Pfam" id="PF22725">
    <property type="entry name" value="GFO_IDH_MocA_C3"/>
    <property type="match status" value="1"/>
</dbReference>
<dbReference type="SUPFAM" id="SSF55347">
    <property type="entry name" value="Glyceraldehyde-3-phosphate dehydrogenase-like, C-terminal domain"/>
    <property type="match status" value="1"/>
</dbReference>
<evidence type="ECO:0000259" key="2">
    <source>
        <dbReference type="Pfam" id="PF22725"/>
    </source>
</evidence>
<dbReference type="EMBL" id="JBHFNS010000071">
    <property type="protein sequence ID" value="MFB2937313.1"/>
    <property type="molecule type" value="Genomic_DNA"/>
</dbReference>
<dbReference type="Gene3D" id="3.30.360.10">
    <property type="entry name" value="Dihydrodipicolinate Reductase, domain 2"/>
    <property type="match status" value="1"/>
</dbReference>
<dbReference type="InterPro" id="IPR036291">
    <property type="entry name" value="NAD(P)-bd_dom_sf"/>
</dbReference>
<dbReference type="Gene3D" id="3.40.50.720">
    <property type="entry name" value="NAD(P)-binding Rossmann-like Domain"/>
    <property type="match status" value="1"/>
</dbReference>
<sequence length="344" mass="38446">MTINVAILGAGRWGVHLVRNFLALPQVRLLAVVDPNLDRLEDVRSRHQLNDSVVLATQWSDVRQLPELNAVVIATPASTHYELITDALHLGYHVLAEKPLTLNPDESEKLCRLATQQQRQLVVDQTYLFHPAVAEGKKVMEQGILGDLRYGYATRTNLGPVRQDVDAMWDLAIHDIAIFNDWLGEIPSQVQASGKLWLQQTQTMENPPENPLYDLVWLTLTYPSGFQAFIHVSWLNCDKQRRLGVVGSQGTLIFDELSTTGLLSIQKGNFAVVGNKFNPENLSFEVVNLPKVEPLKQVCEHFISCVSQNQPSSISSGEVGTKLVEILYALTQSLQQRGQPIKLI</sequence>
<evidence type="ECO:0000313" key="3">
    <source>
        <dbReference type="EMBL" id="MFB2937313.1"/>
    </source>
</evidence>
<name>A0ABV4YFL5_9CYAN</name>
<evidence type="ECO:0000259" key="1">
    <source>
        <dbReference type="Pfam" id="PF01408"/>
    </source>
</evidence>
<dbReference type="InterPro" id="IPR051450">
    <property type="entry name" value="Gfo/Idh/MocA_Oxidoreductases"/>
</dbReference>
<comment type="caution">
    <text evidence="3">The sequence shown here is derived from an EMBL/GenBank/DDBJ whole genome shotgun (WGS) entry which is preliminary data.</text>
</comment>
<proteinExistence type="predicted"/>
<keyword evidence="4" id="KW-1185">Reference proteome</keyword>
<organism evidence="3 4">
    <name type="scientific">Floridaenema fluviatile BLCC-F154</name>
    <dbReference type="NCBI Taxonomy" id="3153640"/>
    <lineage>
        <taxon>Bacteria</taxon>
        <taxon>Bacillati</taxon>
        <taxon>Cyanobacteriota</taxon>
        <taxon>Cyanophyceae</taxon>
        <taxon>Oscillatoriophycideae</taxon>
        <taxon>Aerosakkonematales</taxon>
        <taxon>Aerosakkonemataceae</taxon>
        <taxon>Floridanema</taxon>
        <taxon>Floridanema fluviatile</taxon>
    </lineage>
</organism>
<evidence type="ECO:0000313" key="4">
    <source>
        <dbReference type="Proteomes" id="UP001576776"/>
    </source>
</evidence>
<dbReference type="PANTHER" id="PTHR43377:SF6">
    <property type="entry name" value="GFO_IDH_MOCA-LIKE OXIDOREDUCTASE N-TERMINAL DOMAIN-CONTAINING PROTEIN"/>
    <property type="match status" value="1"/>
</dbReference>
<accession>A0ABV4YFL5</accession>
<dbReference type="Proteomes" id="UP001576776">
    <property type="component" value="Unassembled WGS sequence"/>
</dbReference>
<dbReference type="InterPro" id="IPR000683">
    <property type="entry name" value="Gfo/Idh/MocA-like_OxRdtase_N"/>
</dbReference>
<dbReference type="PANTHER" id="PTHR43377">
    <property type="entry name" value="BILIVERDIN REDUCTASE A"/>
    <property type="match status" value="1"/>
</dbReference>
<protein>
    <submittedName>
        <fullName evidence="3">Gfo/Idh/MocA family protein</fullName>
    </submittedName>
</protein>
<feature type="domain" description="Gfo/Idh/MocA-like oxidoreductase N-terminal" evidence="1">
    <location>
        <begin position="3"/>
        <end position="124"/>
    </location>
</feature>
<dbReference type="SUPFAM" id="SSF51735">
    <property type="entry name" value="NAD(P)-binding Rossmann-fold domains"/>
    <property type="match status" value="1"/>
</dbReference>
<feature type="domain" description="GFO/IDH/MocA-like oxidoreductase" evidence="2">
    <location>
        <begin position="137"/>
        <end position="252"/>
    </location>
</feature>
<reference evidence="3 4" key="1">
    <citation type="submission" date="2024-09" db="EMBL/GenBank/DDBJ databases">
        <title>Floridaenema gen nov. (Aerosakkonemataceae, Aerosakkonematales ord. nov., Cyanobacteria) from benthic tropical and subtropical fresh waters, with the description of four new species.</title>
        <authorList>
            <person name="Moretto J.A."/>
            <person name="Berthold D.E."/>
            <person name="Lefler F.W."/>
            <person name="Huang I.-S."/>
            <person name="Laughinghouse H. IV."/>
        </authorList>
    </citation>
    <scope>NUCLEOTIDE SEQUENCE [LARGE SCALE GENOMIC DNA]</scope>
    <source>
        <strain evidence="3 4">BLCC-F154</strain>
    </source>
</reference>
<dbReference type="Pfam" id="PF01408">
    <property type="entry name" value="GFO_IDH_MocA"/>
    <property type="match status" value="1"/>
</dbReference>
<dbReference type="RefSeq" id="WP_413258801.1">
    <property type="nucleotide sequence ID" value="NZ_JBHFNS010000071.1"/>
</dbReference>
<gene>
    <name evidence="3" type="ORF">ACE1B6_18860</name>
</gene>